<reference evidence="2" key="1">
    <citation type="submission" date="2014-11" db="EMBL/GenBank/DDBJ databases">
        <authorList>
            <person name="Otto D Thomas"/>
            <person name="Naeem Raeece"/>
        </authorList>
    </citation>
    <scope>NUCLEOTIDE SEQUENCE</scope>
</reference>
<dbReference type="VEuPathDB" id="CryptoDB:Cvel_14545"/>
<proteinExistence type="predicted"/>
<name>A0A0G4F1P2_9ALVE</name>
<gene>
    <name evidence="2" type="ORF">Cvel_14545</name>
</gene>
<organism evidence="2">
    <name type="scientific">Chromera velia CCMP2878</name>
    <dbReference type="NCBI Taxonomy" id="1169474"/>
    <lineage>
        <taxon>Eukaryota</taxon>
        <taxon>Sar</taxon>
        <taxon>Alveolata</taxon>
        <taxon>Colpodellida</taxon>
        <taxon>Chromeraceae</taxon>
        <taxon>Chromera</taxon>
    </lineage>
</organism>
<feature type="compositionally biased region" description="Acidic residues" evidence="1">
    <location>
        <begin position="458"/>
        <end position="468"/>
    </location>
</feature>
<feature type="compositionally biased region" description="Gly residues" evidence="1">
    <location>
        <begin position="161"/>
        <end position="184"/>
    </location>
</feature>
<feature type="compositionally biased region" description="Basic residues" evidence="1">
    <location>
        <begin position="414"/>
        <end position="430"/>
    </location>
</feature>
<sequence>MTAPRLDLHEYHVFDSTANEAARLYGQALAVADRAQQLCTAGKSDCVDLFAEAFLLDSDAVYLRPEREFRPKSAVLTAETSQAVCQRRALQHFDLACHLAPPAAASVFLQSAKFLLLFGSPFYQAAEVQLAAVRRYVSMCLLKGYALGSHLSFLTTISSGGERGGGPGTRGGTRTPAGGGGGDYSGKEERGGAGGAALKLPEKRAHESGRNRARIVRGVEVRTFDVGGSTARHVARAGALVPSAVEVTESSEREGGRETESELTCRRWRQIGLTDALYFSALLRVNLSRRRMEVLAEASQLLRAFVKRSEGAGSKQRASAFYLLSVCSVVVHAEGQLDVVPCSTTACSNPKCLRLFSEAREAVAPCRNCGKLGFCSRQCELEYTQAWHKHECVSAFARNRRVHCAFVSSSERAQKKKKRRQGGRKEKKPPKGAGKEGTEVLSLTSGCLMEESPSGKEGEEEEDGDDGDGLTSPERDRERETREDEEAETEMRKAVESAHSLLTVELHTGDGEEAAEVFK</sequence>
<dbReference type="EMBL" id="CDMZ01000043">
    <property type="protein sequence ID" value="CEM05305.1"/>
    <property type="molecule type" value="Genomic_DNA"/>
</dbReference>
<feature type="region of interest" description="Disordered" evidence="1">
    <location>
        <begin position="409"/>
        <end position="519"/>
    </location>
</feature>
<dbReference type="AlphaFoldDB" id="A0A0G4F1P2"/>
<protein>
    <recommendedName>
        <fullName evidence="3">MYND-type domain-containing protein</fullName>
    </recommendedName>
</protein>
<evidence type="ECO:0008006" key="3">
    <source>
        <dbReference type="Google" id="ProtNLM"/>
    </source>
</evidence>
<feature type="compositionally biased region" description="Basic and acidic residues" evidence="1">
    <location>
        <begin position="473"/>
        <end position="482"/>
    </location>
</feature>
<accession>A0A0G4F1P2</accession>
<feature type="region of interest" description="Disordered" evidence="1">
    <location>
        <begin position="160"/>
        <end position="206"/>
    </location>
</feature>
<evidence type="ECO:0000256" key="1">
    <source>
        <dbReference type="SAM" id="MobiDB-lite"/>
    </source>
</evidence>
<evidence type="ECO:0000313" key="2">
    <source>
        <dbReference type="EMBL" id="CEM05305.1"/>
    </source>
</evidence>